<comment type="subcellular location">
    <subcellularLocation>
        <location evidence="1">Endomembrane system</location>
        <topology evidence="1">Multi-pass membrane protein</topology>
    </subcellularLocation>
</comment>
<dbReference type="AlphaFoldDB" id="A0A8J5QL64"/>
<dbReference type="Proteomes" id="UP000694255">
    <property type="component" value="Unassembled WGS sequence"/>
</dbReference>
<feature type="transmembrane region" description="Helical" evidence="5">
    <location>
        <begin position="86"/>
        <end position="104"/>
    </location>
</feature>
<proteinExistence type="predicted"/>
<reference evidence="6 7" key="1">
    <citation type="journal article" date="2021" name="DNA Res.">
        <title>Genome analysis of Candida subhashii reveals its hybrid nature and dual mitochondrial genome conformations.</title>
        <authorList>
            <person name="Mixao V."/>
            <person name="Hegedusova E."/>
            <person name="Saus E."/>
            <person name="Pryszcz L.P."/>
            <person name="Cillingova A."/>
            <person name="Nosek J."/>
            <person name="Gabaldon T."/>
        </authorList>
    </citation>
    <scope>NUCLEOTIDE SEQUENCE [LARGE SCALE GENOMIC DNA]</scope>
    <source>
        <strain evidence="6 7">CBS 10753</strain>
    </source>
</reference>
<dbReference type="InterPro" id="IPR006838">
    <property type="entry name" value="ADTRP_AIG1"/>
</dbReference>
<keyword evidence="3 5" id="KW-1133">Transmembrane helix</keyword>
<keyword evidence="7" id="KW-1185">Reference proteome</keyword>
<dbReference type="EMBL" id="JAGSYN010000105">
    <property type="protein sequence ID" value="KAG7664168.1"/>
    <property type="molecule type" value="Genomic_DNA"/>
</dbReference>
<feature type="transmembrane region" description="Helical" evidence="5">
    <location>
        <begin position="15"/>
        <end position="32"/>
    </location>
</feature>
<dbReference type="GO" id="GO:0016020">
    <property type="term" value="C:membrane"/>
    <property type="evidence" value="ECO:0007669"/>
    <property type="project" value="InterPro"/>
</dbReference>
<keyword evidence="4 5" id="KW-0472">Membrane</keyword>
<dbReference type="RefSeq" id="XP_049264400.1">
    <property type="nucleotide sequence ID" value="XM_049406043.1"/>
</dbReference>
<sequence>MFPNSLNTESFERNVWLDLRIHLIPYLYLIVFDSYERISANKSIGYTVGVLLGYWGYLEYIMYVHGHDGVTQFTYPFLQHKTVLDRFIRIVGLMLLSVLNYFVLGIRNSL</sequence>
<evidence type="ECO:0000256" key="2">
    <source>
        <dbReference type="ARBA" id="ARBA00022692"/>
    </source>
</evidence>
<evidence type="ECO:0000256" key="3">
    <source>
        <dbReference type="ARBA" id="ARBA00022989"/>
    </source>
</evidence>
<evidence type="ECO:0000256" key="5">
    <source>
        <dbReference type="SAM" id="Phobius"/>
    </source>
</evidence>
<protein>
    <submittedName>
        <fullName evidence="6">Uncharacterized protein</fullName>
    </submittedName>
</protein>
<organism evidence="6 7">
    <name type="scientific">[Candida] subhashii</name>
    <dbReference type="NCBI Taxonomy" id="561895"/>
    <lineage>
        <taxon>Eukaryota</taxon>
        <taxon>Fungi</taxon>
        <taxon>Dikarya</taxon>
        <taxon>Ascomycota</taxon>
        <taxon>Saccharomycotina</taxon>
        <taxon>Pichiomycetes</taxon>
        <taxon>Debaryomycetaceae</taxon>
        <taxon>Spathaspora</taxon>
    </lineage>
</organism>
<evidence type="ECO:0000313" key="7">
    <source>
        <dbReference type="Proteomes" id="UP000694255"/>
    </source>
</evidence>
<evidence type="ECO:0000313" key="6">
    <source>
        <dbReference type="EMBL" id="KAG7664168.1"/>
    </source>
</evidence>
<gene>
    <name evidence="6" type="ORF">J8A68_002306</name>
</gene>
<feature type="transmembrane region" description="Helical" evidence="5">
    <location>
        <begin position="44"/>
        <end position="66"/>
    </location>
</feature>
<evidence type="ECO:0000256" key="4">
    <source>
        <dbReference type="ARBA" id="ARBA00023136"/>
    </source>
</evidence>
<comment type="caution">
    <text evidence="6">The sequence shown here is derived from an EMBL/GenBank/DDBJ whole genome shotgun (WGS) entry which is preliminary data.</text>
</comment>
<dbReference type="Pfam" id="PF04750">
    <property type="entry name" value="Far-17a_AIG1"/>
    <property type="match status" value="1"/>
</dbReference>
<accession>A0A8J5QL64</accession>
<keyword evidence="2 5" id="KW-0812">Transmembrane</keyword>
<dbReference type="GO" id="GO:0012505">
    <property type="term" value="C:endomembrane system"/>
    <property type="evidence" value="ECO:0007669"/>
    <property type="project" value="UniProtKB-SubCell"/>
</dbReference>
<name>A0A8J5QL64_9ASCO</name>
<dbReference type="GeneID" id="73469107"/>
<dbReference type="OrthoDB" id="1898221at2759"/>
<evidence type="ECO:0000256" key="1">
    <source>
        <dbReference type="ARBA" id="ARBA00004127"/>
    </source>
</evidence>